<dbReference type="InterPro" id="IPR001806">
    <property type="entry name" value="Small_GTPase"/>
</dbReference>
<dbReference type="PROSITE" id="PS51417">
    <property type="entry name" value="ARF"/>
    <property type="match status" value="1"/>
</dbReference>
<dbReference type="InterPro" id="IPR050305">
    <property type="entry name" value="Small_GTPase_Rab"/>
</dbReference>
<keyword evidence="3" id="KW-0547">Nucleotide-binding</keyword>
<dbReference type="SMART" id="SM00174">
    <property type="entry name" value="RHO"/>
    <property type="match status" value="1"/>
</dbReference>
<comment type="similarity">
    <text evidence="2">Belongs to the small GTPase superfamily. Rab family.</text>
</comment>
<dbReference type="FunFam" id="3.40.50.300:FF:000586">
    <property type="entry name" value="Rab family GTPase"/>
    <property type="match status" value="1"/>
</dbReference>
<evidence type="ECO:0000256" key="2">
    <source>
        <dbReference type="ARBA" id="ARBA00006270"/>
    </source>
</evidence>
<dbReference type="SMART" id="SM00173">
    <property type="entry name" value="RAS"/>
    <property type="match status" value="1"/>
</dbReference>
<evidence type="ECO:0000256" key="3">
    <source>
        <dbReference type="ARBA" id="ARBA00022741"/>
    </source>
</evidence>
<comment type="caution">
    <text evidence="8">The sequence shown here is derived from an EMBL/GenBank/DDBJ whole genome shotgun (WGS) entry which is preliminary data.</text>
</comment>
<evidence type="ECO:0000256" key="7">
    <source>
        <dbReference type="SAM" id="MobiDB-lite"/>
    </source>
</evidence>
<keyword evidence="9" id="KW-1185">Reference proteome</keyword>
<keyword evidence="4" id="KW-0342">GTP-binding</keyword>
<dbReference type="SMART" id="SM00177">
    <property type="entry name" value="ARF"/>
    <property type="match status" value="1"/>
</dbReference>
<keyword evidence="6" id="KW-0449">Lipoprotein</keyword>
<evidence type="ECO:0000256" key="6">
    <source>
        <dbReference type="ARBA" id="ARBA00023288"/>
    </source>
</evidence>
<comment type="subcellular location">
    <subcellularLocation>
        <location evidence="1">Endomembrane system</location>
    </subcellularLocation>
</comment>
<name>A0A8J8SVH4_HALGN</name>
<evidence type="ECO:0000256" key="5">
    <source>
        <dbReference type="ARBA" id="ARBA00023136"/>
    </source>
</evidence>
<dbReference type="SMART" id="SM00175">
    <property type="entry name" value="RAB"/>
    <property type="match status" value="1"/>
</dbReference>
<dbReference type="GO" id="GO:0003924">
    <property type="term" value="F:GTPase activity"/>
    <property type="evidence" value="ECO:0007669"/>
    <property type="project" value="InterPro"/>
</dbReference>
<dbReference type="SMART" id="SM00176">
    <property type="entry name" value="RAN"/>
    <property type="match status" value="1"/>
</dbReference>
<reference evidence="8" key="1">
    <citation type="submission" date="2019-06" db="EMBL/GenBank/DDBJ databases">
        <authorList>
            <person name="Zheng W."/>
        </authorList>
    </citation>
    <scope>NUCLEOTIDE SEQUENCE</scope>
    <source>
        <strain evidence="8">QDHG01</strain>
    </source>
</reference>
<evidence type="ECO:0000313" key="8">
    <source>
        <dbReference type="EMBL" id="TNV72200.1"/>
    </source>
</evidence>
<dbReference type="GO" id="GO:0012505">
    <property type="term" value="C:endomembrane system"/>
    <property type="evidence" value="ECO:0007669"/>
    <property type="project" value="UniProtKB-SubCell"/>
</dbReference>
<dbReference type="PROSITE" id="PS51419">
    <property type="entry name" value="RAB"/>
    <property type="match status" value="1"/>
</dbReference>
<dbReference type="PRINTS" id="PR00449">
    <property type="entry name" value="RASTRNSFRMNG"/>
</dbReference>
<dbReference type="AlphaFoldDB" id="A0A8J8SVH4"/>
<dbReference type="PROSITE" id="PS51421">
    <property type="entry name" value="RAS"/>
    <property type="match status" value="1"/>
</dbReference>
<protein>
    <submittedName>
        <fullName evidence="8">Uncharacterized protein</fullName>
    </submittedName>
</protein>
<dbReference type="SUPFAM" id="SSF52540">
    <property type="entry name" value="P-loop containing nucleoside triphosphate hydrolases"/>
    <property type="match status" value="1"/>
</dbReference>
<keyword evidence="5" id="KW-0472">Membrane</keyword>
<proteinExistence type="inferred from homology"/>
<sequence>MNSNVNTQGGGLSKFKGLAVDYKISLIMIGDSSVGKTCFLLKFADENSNISHIPTIGIDFKIKTIQIDGKNVKLQIWDTAGQERYRTITQTYFRDVQGVIVAYDCTSEESFNNVRNWVRQVEAHTNGRENVEAVLIGNKSDLVDRKVIETEQGQALAKEFGMDFFETSARTGVNVQETFISITKKIKDKLALKEAAVSPIPQSLGGANGQIGGAAQQQQIHNNRESIMLTGNGHNQAKKEKKGGCCGGSKK</sequence>
<feature type="region of interest" description="Disordered" evidence="7">
    <location>
        <begin position="232"/>
        <end position="251"/>
    </location>
</feature>
<dbReference type="PROSITE" id="PS51420">
    <property type="entry name" value="RHO"/>
    <property type="match status" value="1"/>
</dbReference>
<organism evidence="8 9">
    <name type="scientific">Halteria grandinella</name>
    <dbReference type="NCBI Taxonomy" id="5974"/>
    <lineage>
        <taxon>Eukaryota</taxon>
        <taxon>Sar</taxon>
        <taxon>Alveolata</taxon>
        <taxon>Ciliophora</taxon>
        <taxon>Intramacronucleata</taxon>
        <taxon>Spirotrichea</taxon>
        <taxon>Stichotrichia</taxon>
        <taxon>Sporadotrichida</taxon>
        <taxon>Halteriidae</taxon>
        <taxon>Halteria</taxon>
    </lineage>
</organism>
<dbReference type="Pfam" id="PF00071">
    <property type="entry name" value="Ras"/>
    <property type="match status" value="1"/>
</dbReference>
<evidence type="ECO:0000256" key="1">
    <source>
        <dbReference type="ARBA" id="ARBA00004308"/>
    </source>
</evidence>
<dbReference type="EMBL" id="RRYP01023658">
    <property type="protein sequence ID" value="TNV72200.1"/>
    <property type="molecule type" value="Genomic_DNA"/>
</dbReference>
<accession>A0A8J8SVH4</accession>
<dbReference type="GO" id="GO:0005525">
    <property type="term" value="F:GTP binding"/>
    <property type="evidence" value="ECO:0007669"/>
    <property type="project" value="UniProtKB-KW"/>
</dbReference>
<evidence type="ECO:0000256" key="4">
    <source>
        <dbReference type="ARBA" id="ARBA00023134"/>
    </source>
</evidence>
<evidence type="ECO:0000313" key="9">
    <source>
        <dbReference type="Proteomes" id="UP000785679"/>
    </source>
</evidence>
<dbReference type="Gene3D" id="3.40.50.300">
    <property type="entry name" value="P-loop containing nucleotide triphosphate hydrolases"/>
    <property type="match status" value="1"/>
</dbReference>
<dbReference type="InterPro" id="IPR027417">
    <property type="entry name" value="P-loop_NTPase"/>
</dbReference>
<gene>
    <name evidence="8" type="ORF">FGO68_gene10389</name>
</gene>
<dbReference type="PANTHER" id="PTHR47980">
    <property type="entry name" value="LD44762P"/>
    <property type="match status" value="1"/>
</dbReference>
<dbReference type="OrthoDB" id="9989112at2759"/>
<dbReference type="InterPro" id="IPR005225">
    <property type="entry name" value="Small_GTP-bd"/>
</dbReference>
<dbReference type="Proteomes" id="UP000785679">
    <property type="component" value="Unassembled WGS sequence"/>
</dbReference>
<dbReference type="NCBIfam" id="TIGR00231">
    <property type="entry name" value="small_GTP"/>
    <property type="match status" value="1"/>
</dbReference>